<feature type="transmembrane region" description="Helical" evidence="9">
    <location>
        <begin position="57"/>
        <end position="77"/>
    </location>
</feature>
<evidence type="ECO:0000256" key="3">
    <source>
        <dbReference type="ARBA" id="ARBA00022448"/>
    </source>
</evidence>
<accession>A0A8J8NC87</accession>
<keyword evidence="6 9" id="KW-0472">Membrane</keyword>
<evidence type="ECO:0000256" key="2">
    <source>
        <dbReference type="ARBA" id="ARBA00005887"/>
    </source>
</evidence>
<comment type="similarity">
    <text evidence="2">Belongs to the ammonia transporter channel (TC 1.A.11.2) family.</text>
</comment>
<keyword evidence="7" id="KW-0924">Ammonia transport</keyword>
<dbReference type="SUPFAM" id="SSF111352">
    <property type="entry name" value="Ammonium transporter"/>
    <property type="match status" value="1"/>
</dbReference>
<keyword evidence="3" id="KW-0813">Transport</keyword>
<dbReference type="InterPro" id="IPR029020">
    <property type="entry name" value="Ammonium/urea_transptr"/>
</dbReference>
<evidence type="ECO:0000313" key="12">
    <source>
        <dbReference type="Proteomes" id="UP000785679"/>
    </source>
</evidence>
<evidence type="ECO:0000256" key="1">
    <source>
        <dbReference type="ARBA" id="ARBA00004141"/>
    </source>
</evidence>
<dbReference type="GO" id="GO:0008519">
    <property type="term" value="F:ammonium channel activity"/>
    <property type="evidence" value="ECO:0007669"/>
    <property type="project" value="InterPro"/>
</dbReference>
<gene>
    <name evidence="11" type="ORF">FGO68_gene10818</name>
</gene>
<dbReference type="AlphaFoldDB" id="A0A8J8NC87"/>
<organism evidence="11 12">
    <name type="scientific">Halteria grandinella</name>
    <dbReference type="NCBI Taxonomy" id="5974"/>
    <lineage>
        <taxon>Eukaryota</taxon>
        <taxon>Sar</taxon>
        <taxon>Alveolata</taxon>
        <taxon>Ciliophora</taxon>
        <taxon>Intramacronucleata</taxon>
        <taxon>Spirotrichea</taxon>
        <taxon>Stichotrichia</taxon>
        <taxon>Sporadotrichida</taxon>
        <taxon>Halteriidae</taxon>
        <taxon>Halteria</taxon>
    </lineage>
</organism>
<feature type="region of interest" description="Disordered" evidence="8">
    <location>
        <begin position="211"/>
        <end position="232"/>
    </location>
</feature>
<name>A0A8J8NC87_HALGN</name>
<dbReference type="Pfam" id="PF00909">
    <property type="entry name" value="Ammonium_transp"/>
    <property type="match status" value="1"/>
</dbReference>
<sequence>MNTLISGCTSSVLSVYIKPQVLGTYSFVSRYDCVASGSGFLAGLVAISGVADEVEPWFAMLIGVISSGMYIGGCKVLDMLHIDDPIEAVPINMFCGIWGTIATAFFDNERGLVSSSDSKWTFLGVQILGILAISAWTALVSTSYFMIMKKANKFRIDASIELIGLDIAEMGGLSSQLLEKIRRDGILASPQNSIHNKNTYLGKSSFGATQLGLSQPKNFDSEKERTKSQISQ</sequence>
<evidence type="ECO:0000256" key="4">
    <source>
        <dbReference type="ARBA" id="ARBA00022692"/>
    </source>
</evidence>
<evidence type="ECO:0000256" key="6">
    <source>
        <dbReference type="ARBA" id="ARBA00023136"/>
    </source>
</evidence>
<comment type="subcellular location">
    <subcellularLocation>
        <location evidence="1">Membrane</location>
        <topology evidence="1">Multi-pass membrane protein</topology>
    </subcellularLocation>
</comment>
<reference evidence="11" key="1">
    <citation type="submission" date="2019-06" db="EMBL/GenBank/DDBJ databases">
        <authorList>
            <person name="Zheng W."/>
        </authorList>
    </citation>
    <scope>NUCLEOTIDE SEQUENCE</scope>
    <source>
        <strain evidence="11">QDHG01</strain>
    </source>
</reference>
<evidence type="ECO:0000256" key="5">
    <source>
        <dbReference type="ARBA" id="ARBA00022989"/>
    </source>
</evidence>
<keyword evidence="5 9" id="KW-1133">Transmembrane helix</keyword>
<feature type="domain" description="Ammonium transporter AmtB-like" evidence="10">
    <location>
        <begin position="29"/>
        <end position="171"/>
    </location>
</feature>
<dbReference type="GO" id="GO:0005886">
    <property type="term" value="C:plasma membrane"/>
    <property type="evidence" value="ECO:0007669"/>
    <property type="project" value="TreeGrafter"/>
</dbReference>
<evidence type="ECO:0000256" key="7">
    <source>
        <dbReference type="ARBA" id="ARBA00023177"/>
    </source>
</evidence>
<feature type="transmembrane region" description="Helical" evidence="9">
    <location>
        <begin position="126"/>
        <end position="147"/>
    </location>
</feature>
<dbReference type="Proteomes" id="UP000785679">
    <property type="component" value="Unassembled WGS sequence"/>
</dbReference>
<dbReference type="InterPro" id="IPR024041">
    <property type="entry name" value="NH4_transpt_AmtB-like_dom"/>
</dbReference>
<protein>
    <recommendedName>
        <fullName evidence="10">Ammonium transporter AmtB-like domain-containing protein</fullName>
    </recommendedName>
</protein>
<dbReference type="GO" id="GO:0097272">
    <property type="term" value="P:ammonium homeostasis"/>
    <property type="evidence" value="ECO:0007669"/>
    <property type="project" value="TreeGrafter"/>
</dbReference>
<dbReference type="PANTHER" id="PTHR11730">
    <property type="entry name" value="AMMONIUM TRANSPORTER"/>
    <property type="match status" value="1"/>
</dbReference>
<evidence type="ECO:0000256" key="8">
    <source>
        <dbReference type="SAM" id="MobiDB-lite"/>
    </source>
</evidence>
<dbReference type="PANTHER" id="PTHR11730:SF6">
    <property type="entry name" value="AMMONIUM TRANSPORTER"/>
    <property type="match status" value="1"/>
</dbReference>
<feature type="transmembrane region" description="Helical" evidence="9">
    <location>
        <begin position="89"/>
        <end position="106"/>
    </location>
</feature>
<evidence type="ECO:0000259" key="10">
    <source>
        <dbReference type="Pfam" id="PF00909"/>
    </source>
</evidence>
<evidence type="ECO:0000313" key="11">
    <source>
        <dbReference type="EMBL" id="TNV72316.1"/>
    </source>
</evidence>
<dbReference type="OrthoDB" id="534912at2759"/>
<comment type="caution">
    <text evidence="11">The sequence shown here is derived from an EMBL/GenBank/DDBJ whole genome shotgun (WGS) entry which is preliminary data.</text>
</comment>
<evidence type="ECO:0000256" key="9">
    <source>
        <dbReference type="SAM" id="Phobius"/>
    </source>
</evidence>
<keyword evidence="4 9" id="KW-0812">Transmembrane</keyword>
<proteinExistence type="inferred from homology"/>
<feature type="transmembrane region" description="Helical" evidence="9">
    <location>
        <begin position="33"/>
        <end position="51"/>
    </location>
</feature>
<keyword evidence="12" id="KW-1185">Reference proteome</keyword>
<dbReference type="EMBL" id="RRYP01022964">
    <property type="protein sequence ID" value="TNV72316.1"/>
    <property type="molecule type" value="Genomic_DNA"/>
</dbReference>
<dbReference type="Gene3D" id="1.10.3430.10">
    <property type="entry name" value="Ammonium transporter AmtB like domains"/>
    <property type="match status" value="1"/>
</dbReference>
<feature type="compositionally biased region" description="Basic and acidic residues" evidence="8">
    <location>
        <begin position="219"/>
        <end position="232"/>
    </location>
</feature>